<gene>
    <name evidence="9" type="ORF">KUF71_005886</name>
</gene>
<name>A0AAE1LSE5_9NEOP</name>
<organism evidence="9 10">
    <name type="scientific">Frankliniella fusca</name>
    <dbReference type="NCBI Taxonomy" id="407009"/>
    <lineage>
        <taxon>Eukaryota</taxon>
        <taxon>Metazoa</taxon>
        <taxon>Ecdysozoa</taxon>
        <taxon>Arthropoda</taxon>
        <taxon>Hexapoda</taxon>
        <taxon>Insecta</taxon>
        <taxon>Pterygota</taxon>
        <taxon>Neoptera</taxon>
        <taxon>Paraneoptera</taxon>
        <taxon>Thysanoptera</taxon>
        <taxon>Terebrantia</taxon>
        <taxon>Thripoidea</taxon>
        <taxon>Thripidae</taxon>
        <taxon>Frankliniella</taxon>
    </lineage>
</organism>
<dbReference type="GO" id="GO:0003677">
    <property type="term" value="F:DNA binding"/>
    <property type="evidence" value="ECO:0007669"/>
    <property type="project" value="UniProtKB-UniRule"/>
</dbReference>
<protein>
    <submittedName>
        <fullName evidence="9">Protein ALP1-like</fullName>
    </submittedName>
</protein>
<keyword evidence="3 6" id="KW-0863">Zinc-finger</keyword>
<keyword evidence="2" id="KW-0479">Metal-binding</keyword>
<evidence type="ECO:0000256" key="6">
    <source>
        <dbReference type="PROSITE-ProRule" id="PRU00309"/>
    </source>
</evidence>
<evidence type="ECO:0000313" key="9">
    <source>
        <dbReference type="EMBL" id="KAK3930906.1"/>
    </source>
</evidence>
<sequence length="556" mass="62894">MLIVPLDNTTNMKCWVGDCNHHHTRDKCKYFTIPMTPLQRRRKLWKASIANGVSPPVKARICSCHFKNGDKNEGPTIFKRQRDPKYLHLWVSPKTKTRKPTRSPSFYVESHDNSEDDPKPLDDIMEESGTISNHLEDSGLALTPEKNELSTHSIQSLQSPSGIWEVNTGVNAVCKLRKPDDSVTDNIAANESQCKKSLFPRDCNVCCRSPCKCNGELEKLKQSLEVARHLISKLRQKECIAADVIKELENSLRLEKERLLFPSLSDDQIRHYTGLPNKATFVWLLSLFSKPLNYYDCKSVVSVSKENQLLLTLLKLRHAFTHQVLGDWFRVSNSTVTRIVRTWVSALHIVLFKSAMKNIPSRHKNKKSLPECFTPYPNCRIIIDCTELRVQVPDAMKSKNLVHSSYKGYSTAKGAVGVAPNGTITFVSDLYPGSNSDKTIMRECGVLDSLQPGDLVLADKGFLVHDMLPPGVTLNIPPFKNTAQFTPAQVKNTTSIARARIHVERANARIKEYHILDCIPANMFHYASQLFQTCCALTNLKNPLIAEVEDEMRLWQ</sequence>
<dbReference type="AlphaFoldDB" id="A0AAE1LSE5"/>
<dbReference type="Proteomes" id="UP001219518">
    <property type="component" value="Unassembled WGS sequence"/>
</dbReference>
<comment type="caution">
    <text evidence="9">The sequence shown here is derived from an EMBL/GenBank/DDBJ whole genome shotgun (WGS) entry which is preliminary data.</text>
</comment>
<dbReference type="EMBL" id="JAHWGI010001414">
    <property type="protein sequence ID" value="KAK3930906.1"/>
    <property type="molecule type" value="Genomic_DNA"/>
</dbReference>
<reference evidence="9" key="1">
    <citation type="submission" date="2021-07" db="EMBL/GenBank/DDBJ databases">
        <authorList>
            <person name="Catto M.A."/>
            <person name="Jacobson A."/>
            <person name="Kennedy G."/>
            <person name="Labadie P."/>
            <person name="Hunt B.G."/>
            <person name="Srinivasan R."/>
        </authorList>
    </citation>
    <scope>NUCLEOTIDE SEQUENCE</scope>
    <source>
        <strain evidence="9">PL_HMW_Pooled</strain>
        <tissue evidence="9">Head</tissue>
    </source>
</reference>
<keyword evidence="4" id="KW-0862">Zinc</keyword>
<evidence type="ECO:0000259" key="8">
    <source>
        <dbReference type="PROSITE" id="PS50950"/>
    </source>
</evidence>
<dbReference type="Pfam" id="PF13613">
    <property type="entry name" value="HTH_Tnp_4"/>
    <property type="match status" value="1"/>
</dbReference>
<proteinExistence type="predicted"/>
<feature type="region of interest" description="Disordered" evidence="7">
    <location>
        <begin position="92"/>
        <end position="120"/>
    </location>
</feature>
<comment type="cofactor">
    <cofactor evidence="1">
        <name>a divalent metal cation</name>
        <dbReference type="ChEBI" id="CHEBI:60240"/>
    </cofactor>
</comment>
<feature type="compositionally biased region" description="Basic and acidic residues" evidence="7">
    <location>
        <begin position="109"/>
        <end position="120"/>
    </location>
</feature>
<evidence type="ECO:0000313" key="10">
    <source>
        <dbReference type="Proteomes" id="UP001219518"/>
    </source>
</evidence>
<dbReference type="SUPFAM" id="SSF57716">
    <property type="entry name" value="Glucocorticoid receptor-like (DNA-binding domain)"/>
    <property type="match status" value="1"/>
</dbReference>
<dbReference type="Pfam" id="PF13359">
    <property type="entry name" value="DDE_Tnp_4"/>
    <property type="match status" value="1"/>
</dbReference>
<feature type="domain" description="THAP-type" evidence="8">
    <location>
        <begin position="12"/>
        <end position="107"/>
    </location>
</feature>
<dbReference type="Pfam" id="PF05485">
    <property type="entry name" value="THAP"/>
    <property type="match status" value="1"/>
</dbReference>
<dbReference type="PANTHER" id="PTHR23080:SF133">
    <property type="entry name" value="SI:CH211-262I1.5-RELATED"/>
    <property type="match status" value="1"/>
</dbReference>
<dbReference type="InterPro" id="IPR027805">
    <property type="entry name" value="Transposase_HTH_dom"/>
</dbReference>
<dbReference type="InterPro" id="IPR027806">
    <property type="entry name" value="HARBI1_dom"/>
</dbReference>
<evidence type="ECO:0000256" key="3">
    <source>
        <dbReference type="ARBA" id="ARBA00022771"/>
    </source>
</evidence>
<keyword evidence="5 6" id="KW-0238">DNA-binding</keyword>
<dbReference type="InterPro" id="IPR006612">
    <property type="entry name" value="THAP_Znf"/>
</dbReference>
<evidence type="ECO:0000256" key="5">
    <source>
        <dbReference type="ARBA" id="ARBA00023125"/>
    </source>
</evidence>
<accession>A0AAE1LSE5</accession>
<dbReference type="Gene3D" id="6.20.210.20">
    <property type="entry name" value="THAP domain"/>
    <property type="match status" value="1"/>
</dbReference>
<dbReference type="PANTHER" id="PTHR23080">
    <property type="entry name" value="THAP DOMAIN PROTEIN"/>
    <property type="match status" value="1"/>
</dbReference>
<evidence type="ECO:0000256" key="1">
    <source>
        <dbReference type="ARBA" id="ARBA00001968"/>
    </source>
</evidence>
<evidence type="ECO:0000256" key="4">
    <source>
        <dbReference type="ARBA" id="ARBA00022833"/>
    </source>
</evidence>
<evidence type="ECO:0000256" key="7">
    <source>
        <dbReference type="SAM" id="MobiDB-lite"/>
    </source>
</evidence>
<dbReference type="InterPro" id="IPR038441">
    <property type="entry name" value="THAP_Znf_sf"/>
</dbReference>
<reference evidence="9" key="2">
    <citation type="journal article" date="2023" name="BMC Genomics">
        <title>Pest status, molecular evolution, and epigenetic factors derived from the genome assembly of Frankliniella fusca, a thysanopteran phytovirus vector.</title>
        <authorList>
            <person name="Catto M.A."/>
            <person name="Labadie P.E."/>
            <person name="Jacobson A.L."/>
            <person name="Kennedy G.G."/>
            <person name="Srinivasan R."/>
            <person name="Hunt B.G."/>
        </authorList>
    </citation>
    <scope>NUCLEOTIDE SEQUENCE</scope>
    <source>
        <strain evidence="9">PL_HMW_Pooled</strain>
    </source>
</reference>
<evidence type="ECO:0000256" key="2">
    <source>
        <dbReference type="ARBA" id="ARBA00022723"/>
    </source>
</evidence>
<keyword evidence="10" id="KW-1185">Reference proteome</keyword>
<dbReference type="PROSITE" id="PS50950">
    <property type="entry name" value="ZF_THAP"/>
    <property type="match status" value="1"/>
</dbReference>
<dbReference type="GO" id="GO:0008270">
    <property type="term" value="F:zinc ion binding"/>
    <property type="evidence" value="ECO:0007669"/>
    <property type="project" value="UniProtKB-KW"/>
</dbReference>